<evidence type="ECO:0000256" key="2">
    <source>
        <dbReference type="PIRSR" id="PIRSR632852-1"/>
    </source>
</evidence>
<dbReference type="PANTHER" id="PTHR31573">
    <property type="entry name" value="ALPHA-KETOGLUTARATE-DEPENDENT DIOXYGENASE ALKB HOMOLOG 2"/>
    <property type="match status" value="1"/>
</dbReference>
<dbReference type="GO" id="GO:0006307">
    <property type="term" value="P:DNA alkylation repair"/>
    <property type="evidence" value="ECO:0007669"/>
    <property type="project" value="TreeGrafter"/>
</dbReference>
<feature type="binding site" evidence="2">
    <location>
        <position position="223"/>
    </location>
    <ligand>
        <name>2-oxoglutarate</name>
        <dbReference type="ChEBI" id="CHEBI:16810"/>
    </ligand>
</feature>
<feature type="compositionally biased region" description="Basic and acidic residues" evidence="3">
    <location>
        <begin position="129"/>
        <end position="146"/>
    </location>
</feature>
<feature type="binding site" evidence="2">
    <location>
        <position position="217"/>
    </location>
    <ligand>
        <name>2-oxoglutarate</name>
        <dbReference type="ChEBI" id="CHEBI:16810"/>
    </ligand>
</feature>
<feature type="binding site" evidence="2">
    <location>
        <position position="221"/>
    </location>
    <ligand>
        <name>2-oxoglutarate</name>
        <dbReference type="ChEBI" id="CHEBI:16810"/>
    </ligand>
</feature>
<dbReference type="OrthoDB" id="445341at2759"/>
<comment type="cofactor">
    <cofactor evidence="1">
        <name>Fe(2+)</name>
        <dbReference type="ChEBI" id="CHEBI:29033"/>
    </cofactor>
</comment>
<feature type="binding site" evidence="2">
    <location>
        <position position="205"/>
    </location>
    <ligand>
        <name>2-oxoglutarate</name>
        <dbReference type="ChEBI" id="CHEBI:16810"/>
    </ligand>
</feature>
<accession>A0A9Q0XDD6</accession>
<proteinExistence type="predicted"/>
<dbReference type="Pfam" id="PF13532">
    <property type="entry name" value="2OG-FeII_Oxy_2"/>
    <property type="match status" value="1"/>
</dbReference>
<feature type="binding site" evidence="2">
    <location>
        <position position="143"/>
    </location>
    <ligand>
        <name>substrate</name>
    </ligand>
</feature>
<dbReference type="GO" id="GO:0035516">
    <property type="term" value="F:broad specificity oxidative DNA demethylase activity"/>
    <property type="evidence" value="ECO:0007669"/>
    <property type="project" value="TreeGrafter"/>
</dbReference>
<gene>
    <name evidence="5" type="ORF">JRQ81_007925</name>
</gene>
<protein>
    <recommendedName>
        <fullName evidence="4">Fe2OG dioxygenase domain-containing protein</fullName>
    </recommendedName>
</protein>
<dbReference type="PROSITE" id="PS51471">
    <property type="entry name" value="FE2OG_OXY"/>
    <property type="match status" value="1"/>
</dbReference>
<feature type="binding site" evidence="2">
    <location>
        <position position="130"/>
    </location>
    <ligand>
        <name>2-oxoglutarate</name>
        <dbReference type="ChEBI" id="CHEBI:16810"/>
    </ligand>
</feature>
<dbReference type="PANTHER" id="PTHR31573:SF1">
    <property type="entry name" value="DNA OXIDATIVE DEMETHYLASE ALKBH2"/>
    <property type="match status" value="1"/>
</dbReference>
<feature type="domain" description="Fe2OG dioxygenase" evidence="4">
    <location>
        <begin position="121"/>
        <end position="226"/>
    </location>
</feature>
<evidence type="ECO:0000256" key="3">
    <source>
        <dbReference type="SAM" id="MobiDB-lite"/>
    </source>
</evidence>
<feature type="region of interest" description="Disordered" evidence="3">
    <location>
        <begin position="124"/>
        <end position="146"/>
    </location>
</feature>
<dbReference type="InterPro" id="IPR032852">
    <property type="entry name" value="ALKBH2"/>
</dbReference>
<evidence type="ECO:0000313" key="5">
    <source>
        <dbReference type="EMBL" id="KAJ7309851.1"/>
    </source>
</evidence>
<dbReference type="Gene3D" id="2.60.120.590">
    <property type="entry name" value="Alpha-ketoglutarate-dependent dioxygenase AlkB-like"/>
    <property type="match status" value="1"/>
</dbReference>
<organism evidence="5 6">
    <name type="scientific">Phrynocephalus forsythii</name>
    <dbReference type="NCBI Taxonomy" id="171643"/>
    <lineage>
        <taxon>Eukaryota</taxon>
        <taxon>Metazoa</taxon>
        <taxon>Chordata</taxon>
        <taxon>Craniata</taxon>
        <taxon>Vertebrata</taxon>
        <taxon>Euteleostomi</taxon>
        <taxon>Lepidosauria</taxon>
        <taxon>Squamata</taxon>
        <taxon>Bifurcata</taxon>
        <taxon>Unidentata</taxon>
        <taxon>Episquamata</taxon>
        <taxon>Toxicofera</taxon>
        <taxon>Iguania</taxon>
        <taxon>Acrodonta</taxon>
        <taxon>Agamidae</taxon>
        <taxon>Agaminae</taxon>
        <taxon>Phrynocephalus</taxon>
    </lineage>
</organism>
<comment type="caution">
    <text evidence="5">The sequence shown here is derived from an EMBL/GenBank/DDBJ whole genome shotgun (WGS) entry which is preliminary data.</text>
</comment>
<name>A0A9Q0XDD6_9SAUR</name>
<dbReference type="InterPro" id="IPR005123">
    <property type="entry name" value="Oxoglu/Fe-dep_dioxygenase_dom"/>
</dbReference>
<dbReference type="EMBL" id="JAPFRF010000016">
    <property type="protein sequence ID" value="KAJ7309851.1"/>
    <property type="molecule type" value="Genomic_DNA"/>
</dbReference>
<dbReference type="InterPro" id="IPR037151">
    <property type="entry name" value="AlkB-like_sf"/>
</dbReference>
<reference evidence="5" key="1">
    <citation type="journal article" date="2023" name="DNA Res.">
        <title>Chromosome-level genome assembly of Phrynocephalus forsythii using third-generation DNA sequencing and Hi-C analysis.</title>
        <authorList>
            <person name="Qi Y."/>
            <person name="Zhao W."/>
            <person name="Zhao Y."/>
            <person name="Niu C."/>
            <person name="Cao S."/>
            <person name="Zhang Y."/>
        </authorList>
    </citation>
    <scope>NUCLEOTIDE SEQUENCE</scope>
    <source>
        <tissue evidence="5">Muscle</tissue>
    </source>
</reference>
<dbReference type="GO" id="GO:0051747">
    <property type="term" value="F:cytosine C-5 DNA demethylase activity"/>
    <property type="evidence" value="ECO:0007669"/>
    <property type="project" value="TreeGrafter"/>
</dbReference>
<dbReference type="GO" id="GO:0008198">
    <property type="term" value="F:ferrous iron binding"/>
    <property type="evidence" value="ECO:0007669"/>
    <property type="project" value="TreeGrafter"/>
</dbReference>
<evidence type="ECO:0000259" key="4">
    <source>
        <dbReference type="PROSITE" id="PS51471"/>
    </source>
</evidence>
<dbReference type="SUPFAM" id="SSF51197">
    <property type="entry name" value="Clavaminate synthase-like"/>
    <property type="match status" value="1"/>
</dbReference>
<evidence type="ECO:0000256" key="1">
    <source>
        <dbReference type="ARBA" id="ARBA00001954"/>
    </source>
</evidence>
<sequence>MPGPCAWHPLDAVCTCTEAAGVQPARGLEIQGGPERGEGAHPSFPQRLQPGGAEWLGEISWRTKRASFPLVAPKALPVCVYKKVANGPGKCTEAWPDSGRFWLPAASRWAVSLRPPALLTDAPSLGPRRYRDGRDHMGEHRDDEKELVPRSPIASVSFGAPRDFVFRHGASWGRSPSRRLEPVKLHLEHGSLLMMNFPTNRFWYHSLPTRQRVLAPRVNLTFRHVMALLPSQTGAEGGL</sequence>
<evidence type="ECO:0000313" key="6">
    <source>
        <dbReference type="Proteomes" id="UP001142489"/>
    </source>
</evidence>
<dbReference type="Proteomes" id="UP001142489">
    <property type="component" value="Unassembled WGS sequence"/>
</dbReference>
<feature type="binding site" evidence="2">
    <location>
        <position position="140"/>
    </location>
    <ligand>
        <name>2-oxoglutarate</name>
        <dbReference type="ChEBI" id="CHEBI:16810"/>
    </ligand>
</feature>
<feature type="region of interest" description="Disordered" evidence="3">
    <location>
        <begin position="28"/>
        <end position="50"/>
    </location>
</feature>
<keyword evidence="6" id="KW-1185">Reference proteome</keyword>
<dbReference type="InterPro" id="IPR027450">
    <property type="entry name" value="AlkB-like"/>
</dbReference>
<dbReference type="AlphaFoldDB" id="A0A9Q0XDD6"/>